<evidence type="ECO:0000313" key="3">
    <source>
        <dbReference type="Proteomes" id="UP000262325"/>
    </source>
</evidence>
<organism evidence="2 3">
    <name type="scientific">Flexistipes sinusarabici</name>
    <dbReference type="NCBI Taxonomy" id="2352"/>
    <lineage>
        <taxon>Bacteria</taxon>
        <taxon>Pseudomonadati</taxon>
        <taxon>Deferribacterota</taxon>
        <taxon>Deferribacteres</taxon>
        <taxon>Deferribacterales</taxon>
        <taxon>Flexistipitaceae</taxon>
        <taxon>Flexistipes</taxon>
    </lineage>
</organism>
<dbReference type="AlphaFoldDB" id="A0A3D5QBV7"/>
<dbReference type="EMBL" id="DPPF01000116">
    <property type="protein sequence ID" value="HCW93198.1"/>
    <property type="molecule type" value="Genomic_DNA"/>
</dbReference>
<evidence type="ECO:0000259" key="1">
    <source>
        <dbReference type="Pfam" id="PF13186"/>
    </source>
</evidence>
<dbReference type="InterPro" id="IPR023885">
    <property type="entry name" value="4Fe4S-binding_SPASM_dom"/>
</dbReference>
<reference evidence="2 3" key="1">
    <citation type="journal article" date="2018" name="Nat. Biotechnol.">
        <title>A standardized bacterial taxonomy based on genome phylogeny substantially revises the tree of life.</title>
        <authorList>
            <person name="Parks D.H."/>
            <person name="Chuvochina M."/>
            <person name="Waite D.W."/>
            <person name="Rinke C."/>
            <person name="Skarshewski A."/>
            <person name="Chaumeil P.A."/>
            <person name="Hugenholtz P."/>
        </authorList>
    </citation>
    <scope>NUCLEOTIDE SEQUENCE [LARGE SCALE GENOMIC DNA]</scope>
    <source>
        <strain evidence="2">UBA8672</strain>
    </source>
</reference>
<dbReference type="PANTHER" id="PTHR43524">
    <property type="entry name" value="RADICAL SAM SUPERFAMILY PROTEIN"/>
    <property type="match status" value="1"/>
</dbReference>
<dbReference type="Gene3D" id="3.20.20.70">
    <property type="entry name" value="Aldolase class I"/>
    <property type="match status" value="1"/>
</dbReference>
<dbReference type="Pfam" id="PF13186">
    <property type="entry name" value="SPASM"/>
    <property type="match status" value="1"/>
</dbReference>
<accession>A0A3D5QBV7</accession>
<dbReference type="CDD" id="cd21128">
    <property type="entry name" value="SPASM_rSAM"/>
    <property type="match status" value="1"/>
</dbReference>
<dbReference type="SUPFAM" id="SSF102114">
    <property type="entry name" value="Radical SAM enzymes"/>
    <property type="match status" value="1"/>
</dbReference>
<proteinExistence type="predicted"/>
<dbReference type="InterPro" id="IPR013785">
    <property type="entry name" value="Aldolase_TIM"/>
</dbReference>
<feature type="non-terminal residue" evidence="2">
    <location>
        <position position="1"/>
    </location>
</feature>
<sequence length="282" mass="32792">SELGRLGNVAPAISVEGWKEETEHRRGKGMWNNILDTMGRLRKNGVLFGISVTATRNNMEEVTSEDFIEFFMDRGDIFGWDFMFMPVGKDPVLELVMTPEQRLRCGERVNHLREKYPMFLADFWNDGQAVGGCLAAGRRYLHILHNGNVEPCVFAHFGVDNIREKPLLEIVNSPFFKDIRREFPYNEKGNLKRPCMIIDNPKVLRNAVRKHNAVSGHSSPDSLVDDPYIAQWMDEYAERFAELTDPVWEEMINDPNNRWYREGREYQELFGYSRELESSGHR</sequence>
<dbReference type="InterPro" id="IPR058240">
    <property type="entry name" value="rSAM_sf"/>
</dbReference>
<name>A0A3D5QBV7_FLESI</name>
<gene>
    <name evidence="2" type="ORF">DHM44_05920</name>
</gene>
<evidence type="ECO:0000313" key="2">
    <source>
        <dbReference type="EMBL" id="HCW93198.1"/>
    </source>
</evidence>
<dbReference type="Proteomes" id="UP000262325">
    <property type="component" value="Unassembled WGS sequence"/>
</dbReference>
<protein>
    <submittedName>
        <fullName evidence="2">Radical SAM protein</fullName>
    </submittedName>
</protein>
<feature type="domain" description="4Fe4S-binding SPASM" evidence="1">
    <location>
        <begin position="133"/>
        <end position="185"/>
    </location>
</feature>
<comment type="caution">
    <text evidence="2">The sequence shown here is derived from an EMBL/GenBank/DDBJ whole genome shotgun (WGS) entry which is preliminary data.</text>
</comment>
<dbReference type="PANTHER" id="PTHR43524:SF1">
    <property type="entry name" value="RADICAL SAM SUPERFAMILY PROTEIN"/>
    <property type="match status" value="1"/>
</dbReference>